<sequence>MKLATSTFQHLKQGISKKFLLIFSLSTLSVGGVVWACADYGYSDEYSSFSPEAFVAKEYTPFFYSDFSTYYTKDYSYKDDNTNTRYNDQIVKEWYDYFGQQLSKTDLQYLLLKASAKGIDSVYQNFKGKINALPDSMPQLKKQKLDKKLVNSFFEYLLLAKSAEEFSANYQEYYGWDEKPNYTAPKSMEVSLLTAFQKTKDTFIKQRLWFQLVRYYYFLERSTGVKPIKDSQLIKAFNTYKDTFPKNMIYYRTLGYVAGRYYLAKDYATSNYLFSLCYDYSSEMKIPAKWAFHPNEEADWKQALAMAKTKEEKITLWHLLGIYFDTERAIPEIVTLDPKSEKLDLLLSRVVNITESSRSGYWGGKEDSTKTLRKNTALVSGIALKNNTSKPYFWNLAAGYLNFMSKNYAQAAKFYQAAKTQLPKDNQLIMAQYKILDWGLYIRQLKKIDAKAEAKMVEPLNWFARLKEGKDTIPDLRFYQSLNESLEAISSLYKKQGDPLKANIFRNYNEFYSNNQQIESLKALMQKGNQTAFEKAMLQYYPYKLEDLYFFQATALVYQEKLDEAIVLLAKTKEQSNVLLGNPFNMRLNDCHDCDHQMAQSKKFTSMSMLKMMKNLKEEITAGKNVYNNAYLLANAYYNITHYGNARTFYESQLTDSYSSYAAGIPAPFRRMFLSGKIAEKYYLIAREATKSKEQKARCTFMASKCERNESYNSSYELPENQGKGSWSINTNEVYFGRYFAVLKQQYADTRFYQEALSECGYFNKYVNKTR</sequence>
<dbReference type="KEGG" id="psty:BFS30_13200"/>
<accession>A0A1D7QHA4</accession>
<evidence type="ECO:0000313" key="1">
    <source>
        <dbReference type="EMBL" id="AOM78051.1"/>
    </source>
</evidence>
<dbReference type="OrthoDB" id="605297at2"/>
<gene>
    <name evidence="1" type="ORF">BFS30_13200</name>
</gene>
<organism evidence="1 2">
    <name type="scientific">Pedobacter steynii</name>
    <dbReference type="NCBI Taxonomy" id="430522"/>
    <lineage>
        <taxon>Bacteria</taxon>
        <taxon>Pseudomonadati</taxon>
        <taxon>Bacteroidota</taxon>
        <taxon>Sphingobacteriia</taxon>
        <taxon>Sphingobacteriales</taxon>
        <taxon>Sphingobacteriaceae</taxon>
        <taxon>Pedobacter</taxon>
    </lineage>
</organism>
<reference evidence="1 2" key="1">
    <citation type="submission" date="2016-08" db="EMBL/GenBank/DDBJ databases">
        <authorList>
            <person name="Seilhamer J.J."/>
        </authorList>
    </citation>
    <scope>NUCLEOTIDE SEQUENCE [LARGE SCALE GENOMIC DNA]</scope>
    <source>
        <strain evidence="1 2">DX4</strain>
    </source>
</reference>
<dbReference type="RefSeq" id="WP_069379725.1">
    <property type="nucleotide sequence ID" value="NZ_CP017141.1"/>
</dbReference>
<dbReference type="EMBL" id="CP017141">
    <property type="protein sequence ID" value="AOM78051.1"/>
    <property type="molecule type" value="Genomic_DNA"/>
</dbReference>
<name>A0A1D7QHA4_9SPHI</name>
<dbReference type="AlphaFoldDB" id="A0A1D7QHA4"/>
<keyword evidence="2" id="KW-1185">Reference proteome</keyword>
<dbReference type="Proteomes" id="UP000094313">
    <property type="component" value="Chromosome"/>
</dbReference>
<proteinExistence type="predicted"/>
<protein>
    <submittedName>
        <fullName evidence="1">Uncharacterized protein</fullName>
    </submittedName>
</protein>
<evidence type="ECO:0000313" key="2">
    <source>
        <dbReference type="Proteomes" id="UP000094313"/>
    </source>
</evidence>